<evidence type="ECO:0000256" key="1">
    <source>
        <dbReference type="SAM" id="MobiDB-lite"/>
    </source>
</evidence>
<sequence>MTSPEHTPRDRTQQQLPPNPPSPRRKLTGRWRHLNPAALALAVALGGCAGVLAPTFPTGSTVGQILQQRGAPTGEWPLPDGGRQLEYATGPFGNTTWMYQLDAEGRLRSSEQVLTEANFYRITAGMTGEDVRRQIGRPSTTFQVARPPQVVWAYRYNAPFCQWFLVGVGADKVVMDTSFGPDPLCDVNDPPDKVSQLR</sequence>
<protein>
    <submittedName>
        <fullName evidence="3">Uncharacterized protein</fullName>
    </submittedName>
</protein>
<dbReference type="Proteomes" id="UP001379945">
    <property type="component" value="Unassembled WGS sequence"/>
</dbReference>
<keyword evidence="2" id="KW-1133">Transmembrane helix</keyword>
<comment type="caution">
    <text evidence="3">The sequence shown here is derived from an EMBL/GenBank/DDBJ whole genome shotgun (WGS) entry which is preliminary data.</text>
</comment>
<dbReference type="RefSeq" id="WP_341399851.1">
    <property type="nucleotide sequence ID" value="NZ_JBBUTI010000009.1"/>
</dbReference>
<keyword evidence="4" id="KW-1185">Reference proteome</keyword>
<organism evidence="3 4">
    <name type="scientific">Ideonella margarita</name>
    <dbReference type="NCBI Taxonomy" id="2984191"/>
    <lineage>
        <taxon>Bacteria</taxon>
        <taxon>Pseudomonadati</taxon>
        <taxon>Pseudomonadota</taxon>
        <taxon>Betaproteobacteria</taxon>
        <taxon>Burkholderiales</taxon>
        <taxon>Sphaerotilaceae</taxon>
        <taxon>Ideonella</taxon>
    </lineage>
</organism>
<evidence type="ECO:0000313" key="3">
    <source>
        <dbReference type="EMBL" id="MEK8047545.1"/>
    </source>
</evidence>
<feature type="region of interest" description="Disordered" evidence="1">
    <location>
        <begin position="1"/>
        <end position="26"/>
    </location>
</feature>
<keyword evidence="2" id="KW-0812">Transmembrane</keyword>
<proteinExistence type="predicted"/>
<reference evidence="3 4" key="1">
    <citation type="submission" date="2024-04" db="EMBL/GenBank/DDBJ databases">
        <title>Novel species of the genus Ideonella isolated from streams.</title>
        <authorList>
            <person name="Lu H."/>
        </authorList>
    </citation>
    <scope>NUCLEOTIDE SEQUENCE [LARGE SCALE GENOMIC DNA]</scope>
    <source>
        <strain evidence="3 4">LYT19W</strain>
    </source>
</reference>
<feature type="transmembrane region" description="Helical" evidence="2">
    <location>
        <begin position="34"/>
        <end position="56"/>
    </location>
</feature>
<evidence type="ECO:0000256" key="2">
    <source>
        <dbReference type="SAM" id="Phobius"/>
    </source>
</evidence>
<keyword evidence="2" id="KW-0472">Membrane</keyword>
<evidence type="ECO:0000313" key="4">
    <source>
        <dbReference type="Proteomes" id="UP001379945"/>
    </source>
</evidence>
<accession>A0ABU9C6N1</accession>
<dbReference type="EMBL" id="JBBUTI010000009">
    <property type="protein sequence ID" value="MEK8047545.1"/>
    <property type="molecule type" value="Genomic_DNA"/>
</dbReference>
<name>A0ABU9C6N1_9BURK</name>
<gene>
    <name evidence="3" type="ORF">AACH00_14385</name>
</gene>
<feature type="compositionally biased region" description="Basic and acidic residues" evidence="1">
    <location>
        <begin position="1"/>
        <end position="12"/>
    </location>
</feature>